<dbReference type="RefSeq" id="WP_194031008.1">
    <property type="nucleotide sequence ID" value="NZ_JADEWZ010000033.1"/>
</dbReference>
<comment type="caution">
    <text evidence="1">The sequence shown here is derived from an EMBL/GenBank/DDBJ whole genome shotgun (WGS) entry which is preliminary data.</text>
</comment>
<dbReference type="Proteomes" id="UP000654482">
    <property type="component" value="Unassembled WGS sequence"/>
</dbReference>
<name>A0A8J7DYM6_9CYAN</name>
<reference evidence="1" key="1">
    <citation type="submission" date="2020-10" db="EMBL/GenBank/DDBJ databases">
        <authorList>
            <person name="Castelo-Branco R."/>
            <person name="Eusebio N."/>
            <person name="Adriana R."/>
            <person name="Vieira A."/>
            <person name="Brugerolle De Fraissinette N."/>
            <person name="Rezende De Castro R."/>
            <person name="Schneider M.P."/>
            <person name="Vasconcelos V."/>
            <person name="Leao P.N."/>
        </authorList>
    </citation>
    <scope>NUCLEOTIDE SEQUENCE</scope>
    <source>
        <strain evidence="1">LEGE 07157</strain>
    </source>
</reference>
<evidence type="ECO:0000313" key="2">
    <source>
        <dbReference type="Proteomes" id="UP000654482"/>
    </source>
</evidence>
<accession>A0A8J7DYM6</accession>
<proteinExistence type="predicted"/>
<sequence>MNDSVSVMPNQSSSVPSAPLVLDNLPDPPMLDRGCSLRMKQRIDLILLALEALELGGSEEMLATARELGLNQIVKNRVILWRLRCMNPWRRAHVRSAMTLSEAKALVIIASYRSRQLTVPIRQLLLAEQQIREKGLPLEQHFRLSEYLERFRAHFRSRMNPRRARVTAYNSDDRELNELALSLLGQLLFCTGTSGMQRFWIGLFDGEVA</sequence>
<dbReference type="AlphaFoldDB" id="A0A8J7DYM6"/>
<dbReference type="EMBL" id="JADEWZ010000033">
    <property type="protein sequence ID" value="MBE9117921.1"/>
    <property type="molecule type" value="Genomic_DNA"/>
</dbReference>
<protein>
    <submittedName>
        <fullName evidence="1">DUF3038 domain-containing protein</fullName>
    </submittedName>
</protein>
<gene>
    <name evidence="1" type="ORF">IQ249_18650</name>
</gene>
<dbReference type="Pfam" id="PF11237">
    <property type="entry name" value="DUF3038"/>
    <property type="match status" value="1"/>
</dbReference>
<evidence type="ECO:0000313" key="1">
    <source>
        <dbReference type="EMBL" id="MBE9117921.1"/>
    </source>
</evidence>
<organism evidence="1 2">
    <name type="scientific">Lusitaniella coriacea LEGE 07157</name>
    <dbReference type="NCBI Taxonomy" id="945747"/>
    <lineage>
        <taxon>Bacteria</taxon>
        <taxon>Bacillati</taxon>
        <taxon>Cyanobacteriota</taxon>
        <taxon>Cyanophyceae</taxon>
        <taxon>Spirulinales</taxon>
        <taxon>Lusitaniellaceae</taxon>
        <taxon>Lusitaniella</taxon>
    </lineage>
</organism>
<dbReference type="InterPro" id="IPR021399">
    <property type="entry name" value="DUF3038"/>
</dbReference>
<keyword evidence="2" id="KW-1185">Reference proteome</keyword>